<dbReference type="OrthoDB" id="2386201at2759"/>
<feature type="compositionally biased region" description="Polar residues" evidence="1">
    <location>
        <begin position="249"/>
        <end position="258"/>
    </location>
</feature>
<feature type="compositionally biased region" description="Acidic residues" evidence="1">
    <location>
        <begin position="361"/>
        <end position="370"/>
    </location>
</feature>
<dbReference type="Pfam" id="PF09462">
    <property type="entry name" value="Mus7"/>
    <property type="match status" value="1"/>
</dbReference>
<evidence type="ECO:0008006" key="4">
    <source>
        <dbReference type="Google" id="ProtNLM"/>
    </source>
</evidence>
<accession>A0A3N4KRC0</accession>
<gene>
    <name evidence="2" type="ORF">P167DRAFT_558612</name>
</gene>
<dbReference type="InterPro" id="IPR019021">
    <property type="entry name" value="Mms22"/>
</dbReference>
<evidence type="ECO:0000313" key="3">
    <source>
        <dbReference type="Proteomes" id="UP000277580"/>
    </source>
</evidence>
<feature type="compositionally biased region" description="Polar residues" evidence="1">
    <location>
        <begin position="376"/>
        <end position="392"/>
    </location>
</feature>
<feature type="compositionally biased region" description="Basic and acidic residues" evidence="1">
    <location>
        <begin position="664"/>
        <end position="675"/>
    </location>
</feature>
<keyword evidence="3" id="KW-1185">Reference proteome</keyword>
<dbReference type="InParanoid" id="A0A3N4KRC0"/>
<feature type="region of interest" description="Disordered" evidence="1">
    <location>
        <begin position="1"/>
        <end position="32"/>
    </location>
</feature>
<feature type="region of interest" description="Disordered" evidence="1">
    <location>
        <begin position="492"/>
        <end position="764"/>
    </location>
</feature>
<dbReference type="GO" id="GO:0035361">
    <property type="term" value="C:Cul8-RING ubiquitin ligase complex"/>
    <property type="evidence" value="ECO:0007669"/>
    <property type="project" value="TreeGrafter"/>
</dbReference>
<sequence length="2361" mass="266951">MTNWRELGFVPNSDDEDSDTALSTQDDGEEFGNEVQVVNKTEERGNEIAAAGSVTDSITSRLGHSIEDTIKNDTIREGYIDIDQILGVLPNTKNSAQSAHTTGQISQHEDSEIQLNGVDIRENEIDKAVTIVDISDQPETPEEQEDQVQLVGTREDRNSALGTSRITYDERIMSPQGVEILPRRCPYPPDQATKNEKIFLQYQDEDHPMVSEEAWGPSAPIRQEFRQSGPAIDSSSMINSSPLSSVSSTDTITPRPSSMSEKMATLTTTFHVVVPSVSNDHQQWSAPVRNFRERKPIQKNPYLIEGERYRQTLQSRGVKPLRIQDIDTESRSAQGTNKDSQENDYVAPPEPVHQSKRVIEDEIYPYDEENEGHSLHSGTDTPRGQMGSNNSLPGEAKRRKVAHTYSKRSSVPKSKQDTVSSDQRKENSQSLAGARVDGSSTDSDIYDMPIDSSPQIISRNPLERKSSNHTTRSFHKWSTDITKSKDKLQGLFAGMDSDSDSDLGQQNELSQAVSAAQASPINLLSSPLNSSSETELAEQEEEEEEEEGVNEVVVEEDLEDSEEQDEEDESQLIRKFQRKTTGVLPASWWKLNKDQQMGRSSTRRSARGATPPTSGGIPRPGVARAKISSRARPPDSDVFSMGHSDPDTSSDEPLILASIPAKRSAGERSTPRSDGIDFDDVVEDDRIDRMLPGIPRRGTRQRKGGRRQVSSNASHKATGMSHGRDSISASKRGNNFTRLRQPKITDHISSKNSRPTRAKRSAAPKLGILDAAQYYRATTSTTLPLFIKIAEREVRKRRDQGRQSPSRKLFFLETETDTRDVQSVLRDWREGTLDCVAQANIYNHWGRNSENQTSGHQLRLASPQDLGDVQVHSPERLSKPPRTFKRSQPRRQGGQQSTLLNVVRRGPVSRKLVSTRPQPKSHVNPITSVAGRGVFTTHAPRFTPQPAQLEIEKPMNHTLRRLHQAPRRAATPDLTLLLQNLAQRNSQFMEGNYLFDSTSHRTPAIHHGSTDSPSETIMPPRPVPRTRRKRIAKRVDVDIIERRQPPPQDIILEDVEYYTPDELPTTTKPVLQGLLKYGNRYSLNFDTMPLKPGTFFNNHTFIGDGGLSRALNTAPIKEGRSNPSISFTFGDKILHWGLYQDSVAAEFEIIMNQIADSAEKAQGANDLDGAEIDFLAAQVYSFSQFFSNYLASFINFSDSIDLISFGQRILQALDDCCDRVLTTFGGNPYSSSKNASTRLTVQLLLFDLVFKFQIYQLASADEEVMTRLEIGKSIRKSGQYLLGQLLKYGLDDVRACYEDQRQRNKHERGIDQGYYIVEAWVISIQILNQARTLDIGFWQLFNHESRLTEIEKSLDIRSFENIWRIIFTSLPLHQFDHLGFISQPPNRIPLENWSLIKTLVTQPLKIYHKSPEGHSGTIIDYCRILYSRCYHLISSWGWANPDLIIPTLYQFFASSQLANLKNETGYGSVGFLQDLRKIPSLAIQSSDRCFHLLLKTIALGINTMKTTSNSRFTIKKIRNMVNRLMPNHRRQYPKEEELRIEHLNALSNHHDLLATLYWAAPPDCRPPLDAIINLVDPETNHLQTCNVSIRTWSNLLRFKLHSGEDIDGLEPFVQWFDVIVSQILSQHNAARSEAEKIYKASKEKGNDISEDLLEVNIRRNQKQLEDILVNAFKCLNTAISEIAGNVESVVRILSKVSISSILHSHNRLSHKLVIEVLHVVQQYVYSCKKNDDLPPSTSQVDEDSQDYGDWSGFDDLVVQDAKKDAGKHLSDTIYDSLRQMLSNCFGADKQPEETLLVEVIDTWVLAIGFLVQTGFKEWGVYLNTYSHESWAHLRDTEQTRKFTAYFMTKVIQAGPDTYELNKEAFISFWFKTLVERESMLKFQNTYTATLLNCDPHNPIFENLPFVWDESSKQFSISQSDFRSRRLSLISSVLANMRKSYEVTRDDSPIKGDLIKQEYSRMLQSMMKSMKDNYQELQTKAASGAYVEFVQTVVGYLQQHTIDLISVDVFFVNPEFFPLPATDPTYVVGKLKNYGLKLHNQRGQKQLTSFTQSVFERAAIDGEQKYLVGQLTAALSGSFEDGDHNKPTLRAFFVGVIFPAYVECIFYKPCGWILAIPVLIALEKTILMMREDIDSTSPPCIISVLSMLTSILEGMRLGVRFLQPSEILLPSVLGSLTIIFNSLGGIIQLVDWLSEPEVDSIKNISEVAYDCASFLIKYSGYVRNLIENRETQIPIDVRVNQTFEGRYRAAQKEYIVLLKNSFSKEWYSYGGSWVIVRGAKRSDVNPPVIYGEREGIEVQKREFARTVENLVKVACRTEMFEEVGFSIDPSIWEYEGRGAPHSDGVRGRNRARALRTLGKLFF</sequence>
<dbReference type="STRING" id="1392247.A0A3N4KRC0"/>
<name>A0A3N4KRC0_9PEZI</name>
<feature type="compositionally biased region" description="Acidic residues" evidence="1">
    <location>
        <begin position="535"/>
        <end position="570"/>
    </location>
</feature>
<organism evidence="2 3">
    <name type="scientific">Morchella conica CCBAS932</name>
    <dbReference type="NCBI Taxonomy" id="1392247"/>
    <lineage>
        <taxon>Eukaryota</taxon>
        <taxon>Fungi</taxon>
        <taxon>Dikarya</taxon>
        <taxon>Ascomycota</taxon>
        <taxon>Pezizomycotina</taxon>
        <taxon>Pezizomycetes</taxon>
        <taxon>Pezizales</taxon>
        <taxon>Morchellaceae</taxon>
        <taxon>Morchella</taxon>
    </lineage>
</organism>
<dbReference type="PANTHER" id="PTHR28122:SF1">
    <property type="entry name" value="E3 UBIQUITIN-PROTEIN LIGASE SUBSTRATE RECEPTOR MMS22"/>
    <property type="match status" value="1"/>
</dbReference>
<feature type="compositionally biased region" description="Polar residues" evidence="1">
    <location>
        <begin position="502"/>
        <end position="517"/>
    </location>
</feature>
<feature type="region of interest" description="Disordered" evidence="1">
    <location>
        <begin position="314"/>
        <end position="477"/>
    </location>
</feature>
<feature type="compositionally biased region" description="Polar residues" evidence="1">
    <location>
        <begin position="727"/>
        <end position="738"/>
    </location>
</feature>
<dbReference type="PANTHER" id="PTHR28122">
    <property type="entry name" value="E3 UBIQUITIN-PROTEIN LIGASE SUBSTRATE RECEPTOR MMS22"/>
    <property type="match status" value="1"/>
</dbReference>
<feature type="compositionally biased region" description="Low complexity" evidence="1">
    <location>
        <begin position="519"/>
        <end position="534"/>
    </location>
</feature>
<feature type="compositionally biased region" description="Polar residues" evidence="1">
    <location>
        <begin position="407"/>
        <end position="421"/>
    </location>
</feature>
<evidence type="ECO:0000256" key="1">
    <source>
        <dbReference type="SAM" id="MobiDB-lite"/>
    </source>
</evidence>
<proteinExistence type="predicted"/>
<feature type="region of interest" description="Disordered" evidence="1">
    <location>
        <begin position="231"/>
        <end position="258"/>
    </location>
</feature>
<reference evidence="2 3" key="1">
    <citation type="journal article" date="2018" name="Nat. Ecol. Evol.">
        <title>Pezizomycetes genomes reveal the molecular basis of ectomycorrhizal truffle lifestyle.</title>
        <authorList>
            <person name="Murat C."/>
            <person name="Payen T."/>
            <person name="Noel B."/>
            <person name="Kuo A."/>
            <person name="Morin E."/>
            <person name="Chen J."/>
            <person name="Kohler A."/>
            <person name="Krizsan K."/>
            <person name="Balestrini R."/>
            <person name="Da Silva C."/>
            <person name="Montanini B."/>
            <person name="Hainaut M."/>
            <person name="Levati E."/>
            <person name="Barry K.W."/>
            <person name="Belfiori B."/>
            <person name="Cichocki N."/>
            <person name="Clum A."/>
            <person name="Dockter R.B."/>
            <person name="Fauchery L."/>
            <person name="Guy J."/>
            <person name="Iotti M."/>
            <person name="Le Tacon F."/>
            <person name="Lindquist E.A."/>
            <person name="Lipzen A."/>
            <person name="Malagnac F."/>
            <person name="Mello A."/>
            <person name="Molinier V."/>
            <person name="Miyauchi S."/>
            <person name="Poulain J."/>
            <person name="Riccioni C."/>
            <person name="Rubini A."/>
            <person name="Sitrit Y."/>
            <person name="Splivallo R."/>
            <person name="Traeger S."/>
            <person name="Wang M."/>
            <person name="Zifcakova L."/>
            <person name="Wipf D."/>
            <person name="Zambonelli A."/>
            <person name="Paolocci F."/>
            <person name="Nowrousian M."/>
            <person name="Ottonello S."/>
            <person name="Baldrian P."/>
            <person name="Spatafora J.W."/>
            <person name="Henrissat B."/>
            <person name="Nagy L.G."/>
            <person name="Aury J.M."/>
            <person name="Wincker P."/>
            <person name="Grigoriev I.V."/>
            <person name="Bonfante P."/>
            <person name="Martin F.M."/>
        </authorList>
    </citation>
    <scope>NUCLEOTIDE SEQUENCE [LARGE SCALE GENOMIC DNA]</scope>
    <source>
        <strain evidence="2 3">CCBAS932</strain>
    </source>
</reference>
<protein>
    <recommendedName>
        <fullName evidence="4">Mus7/MMS22 family-domain-containing protein</fullName>
    </recommendedName>
</protein>
<dbReference type="GO" id="GO:0000724">
    <property type="term" value="P:double-strand break repair via homologous recombination"/>
    <property type="evidence" value="ECO:0007669"/>
    <property type="project" value="TreeGrafter"/>
</dbReference>
<dbReference type="GO" id="GO:0031297">
    <property type="term" value="P:replication fork processing"/>
    <property type="evidence" value="ECO:0007669"/>
    <property type="project" value="InterPro"/>
</dbReference>
<dbReference type="Proteomes" id="UP000277580">
    <property type="component" value="Unassembled WGS sequence"/>
</dbReference>
<dbReference type="GO" id="GO:0005634">
    <property type="term" value="C:nucleus"/>
    <property type="evidence" value="ECO:0007669"/>
    <property type="project" value="InterPro"/>
</dbReference>
<feature type="compositionally biased region" description="Basic residues" evidence="1">
    <location>
        <begin position="697"/>
        <end position="706"/>
    </location>
</feature>
<feature type="region of interest" description="Disordered" evidence="1">
    <location>
        <begin position="866"/>
        <end position="898"/>
    </location>
</feature>
<feature type="compositionally biased region" description="Low complexity" evidence="1">
    <location>
        <begin position="234"/>
        <end position="248"/>
    </location>
</feature>
<evidence type="ECO:0000313" key="2">
    <source>
        <dbReference type="EMBL" id="RPB13047.1"/>
    </source>
</evidence>
<feature type="compositionally biased region" description="Basic residues" evidence="1">
    <location>
        <begin position="397"/>
        <end position="406"/>
    </location>
</feature>
<dbReference type="EMBL" id="ML119125">
    <property type="protein sequence ID" value="RPB13047.1"/>
    <property type="molecule type" value="Genomic_DNA"/>
</dbReference>